<evidence type="ECO:0000313" key="2">
    <source>
        <dbReference type="Proteomes" id="UP001145114"/>
    </source>
</evidence>
<dbReference type="EMBL" id="JAMZIH010000416">
    <property type="protein sequence ID" value="KAJ1679380.1"/>
    <property type="molecule type" value="Genomic_DNA"/>
</dbReference>
<comment type="caution">
    <text evidence="1">The sequence shown here is derived from an EMBL/GenBank/DDBJ whole genome shotgun (WGS) entry which is preliminary data.</text>
</comment>
<keyword evidence="2" id="KW-1185">Reference proteome</keyword>
<evidence type="ECO:0000313" key="1">
    <source>
        <dbReference type="EMBL" id="KAJ1679380.1"/>
    </source>
</evidence>
<dbReference type="Proteomes" id="UP001145114">
    <property type="component" value="Unassembled WGS sequence"/>
</dbReference>
<organism evidence="1 2">
    <name type="scientific">Spiromyces aspiralis</name>
    <dbReference type="NCBI Taxonomy" id="68401"/>
    <lineage>
        <taxon>Eukaryota</taxon>
        <taxon>Fungi</taxon>
        <taxon>Fungi incertae sedis</taxon>
        <taxon>Zoopagomycota</taxon>
        <taxon>Kickxellomycotina</taxon>
        <taxon>Kickxellomycetes</taxon>
        <taxon>Kickxellales</taxon>
        <taxon>Kickxellaceae</taxon>
        <taxon>Spiromyces</taxon>
    </lineage>
</organism>
<protein>
    <submittedName>
        <fullName evidence="1">SET domain-containing protein 3</fullName>
    </submittedName>
</protein>
<accession>A0ACC1HTL8</accession>
<proteinExistence type="predicted"/>
<feature type="non-terminal residue" evidence="1">
    <location>
        <position position="1"/>
    </location>
</feature>
<sequence length="920" mass="98038">STNGFKHIDDIVVESGDVTRLFQSIIHDIRALRPSPDALKPVTHLSNHVTLLSSAVYERPLPVHTEVVPASNPPMRGVFASQPLVQGSYLGEYKGRIDIKSTYSSDPKNFYTLLKTARPFVAFHPHADLCVDARRCGDRLRFMRRSCNPNTFLRSTYIHNSSDPFIRLGVFASKDIQENEEVTVSWSWDANRLPAILSRSEEELEQYLSTPEGRRVSKIWRQVFAGYSCACNRTQECDAGKLLTLFGVSRDPNGNGGVNSPPNASTRNGRESWQTPTNPSSSPSSQQRRVVSPVRSLDSDNDDGTGGGDIEEARLHYLVTNFKEKAPSNPAENFRRNKRKPQSPGISDVTDMSTKRNKLTQSGESNDLPAQLVSTDKSEDSHNDKRSGGSGGDNPSDKVNYANDDAGDGSKYPQKRRHMSSIPVQALKRLWLYQYIITKTKKSDDDGGGNSGGSSSNSNSNSSSIVVKVKEDEPAIYNSPSQTTPPSAAPDEGKEKSRDHSPTPTLATAVAAAAATTTAGVVVSDSHKPTKGNTVGALEAQPPVAAPVSSGPGKTPPEYRSSDSSKDDATIKMYASPSSNASTASGKLKQSPSPFEASASAAKSSISIPYRQSDSQVSATLPATTAAVSSTTQQSRNKDENIPSKGSDKVSDQPRLATPRESMVIGIQAQQQIIPPPKQRLTLLEYAKLRRKSQLSVSQHSDNNNGPKKESPASSTPTTASLRTKSPETSGSTTGAKSLGPSPARPTTPGISTAMQLSTSASDRTEKAPPAAIENSKARYSLSPPPPPPPPPVPSGLGVDSGSQPPRSKPLASDSGNSGESAKPPPPRVKMSLQEYNRRRNISGGWQGKLLSPSVSSGSATVVSGDSTSSKLEKRREGYSDIVKQELAGIVHPQVLENNGSSARPPSAASGGGNGSSGDQ</sequence>
<gene>
    <name evidence="1" type="primary">SET3_1</name>
    <name evidence="1" type="ORF">EV182_002167</name>
</gene>
<name>A0ACC1HTL8_9FUNG</name>
<reference evidence="1" key="1">
    <citation type="submission" date="2022-06" db="EMBL/GenBank/DDBJ databases">
        <title>Phylogenomic reconstructions and comparative analyses of Kickxellomycotina fungi.</title>
        <authorList>
            <person name="Reynolds N.K."/>
            <person name="Stajich J.E."/>
            <person name="Barry K."/>
            <person name="Grigoriev I.V."/>
            <person name="Crous P."/>
            <person name="Smith M.E."/>
        </authorList>
    </citation>
    <scope>NUCLEOTIDE SEQUENCE</scope>
    <source>
        <strain evidence="1">RSA 2271</strain>
    </source>
</reference>